<evidence type="ECO:0000256" key="4">
    <source>
        <dbReference type="ARBA" id="ARBA00022737"/>
    </source>
</evidence>
<dbReference type="SMART" id="SM00132">
    <property type="entry name" value="LIM"/>
    <property type="match status" value="8"/>
</dbReference>
<evidence type="ECO:0000256" key="8">
    <source>
        <dbReference type="ARBA" id="ARBA00037833"/>
    </source>
</evidence>
<keyword evidence="5 9" id="KW-0862">Zinc</keyword>
<feature type="domain" description="LIM zinc-binding" evidence="10">
    <location>
        <begin position="283"/>
        <end position="342"/>
    </location>
</feature>
<dbReference type="Pfam" id="PF00412">
    <property type="entry name" value="LIM"/>
    <property type="match status" value="8"/>
</dbReference>
<organism evidence="11">
    <name type="scientific">Medioppia subpectinata</name>
    <dbReference type="NCBI Taxonomy" id="1979941"/>
    <lineage>
        <taxon>Eukaryota</taxon>
        <taxon>Metazoa</taxon>
        <taxon>Ecdysozoa</taxon>
        <taxon>Arthropoda</taxon>
        <taxon>Chelicerata</taxon>
        <taxon>Arachnida</taxon>
        <taxon>Acari</taxon>
        <taxon>Acariformes</taxon>
        <taxon>Sarcoptiformes</taxon>
        <taxon>Oribatida</taxon>
        <taxon>Brachypylina</taxon>
        <taxon>Oppioidea</taxon>
        <taxon>Oppiidae</taxon>
        <taxon>Medioppia</taxon>
    </lineage>
</organism>
<feature type="domain" description="LIM zinc-binding" evidence="10">
    <location>
        <begin position="343"/>
        <end position="402"/>
    </location>
</feature>
<dbReference type="GO" id="GO:0070161">
    <property type="term" value="C:anchoring junction"/>
    <property type="evidence" value="ECO:0007669"/>
    <property type="project" value="UniProtKB-SubCell"/>
</dbReference>
<dbReference type="EMBL" id="CAJPIZ010026280">
    <property type="protein sequence ID" value="CAG2118985.1"/>
    <property type="molecule type" value="Genomic_DNA"/>
</dbReference>
<evidence type="ECO:0000256" key="7">
    <source>
        <dbReference type="ARBA" id="ARBA00023038"/>
    </source>
</evidence>
<gene>
    <name evidence="11" type="ORF">OSB1V03_LOCUS18935</name>
</gene>
<evidence type="ECO:0000313" key="11">
    <source>
        <dbReference type="EMBL" id="CAD7641991.1"/>
    </source>
</evidence>
<evidence type="ECO:0000256" key="9">
    <source>
        <dbReference type="PROSITE-ProRule" id="PRU00125"/>
    </source>
</evidence>
<feature type="domain" description="LIM zinc-binding" evidence="10">
    <location>
        <begin position="164"/>
        <end position="224"/>
    </location>
</feature>
<dbReference type="FunFam" id="2.10.110.10:FF:000009">
    <property type="entry name" value="Paxillin isoform 1"/>
    <property type="match status" value="2"/>
</dbReference>
<comment type="subcellular location">
    <subcellularLocation>
        <location evidence="1">Cell junction</location>
    </subcellularLocation>
    <subcellularLocation>
        <location evidence="8">Cytoplasm</location>
        <location evidence="8">Myofibril</location>
        <location evidence="8">Sarcomere</location>
        <location evidence="8">M line</location>
    </subcellularLocation>
</comment>
<evidence type="ECO:0000313" key="12">
    <source>
        <dbReference type="Proteomes" id="UP000759131"/>
    </source>
</evidence>
<dbReference type="PANTHER" id="PTHR24210">
    <property type="entry name" value="LIM DOMAIN-CONTAINING PROTEIN"/>
    <property type="match status" value="1"/>
</dbReference>
<keyword evidence="2" id="KW-0963">Cytoplasm</keyword>
<name>A0A7R9QDR1_9ACAR</name>
<dbReference type="GO" id="GO:0055120">
    <property type="term" value="C:striated muscle dense body"/>
    <property type="evidence" value="ECO:0007669"/>
    <property type="project" value="UniProtKB-ARBA"/>
</dbReference>
<dbReference type="GO" id="GO:0046872">
    <property type="term" value="F:metal ion binding"/>
    <property type="evidence" value="ECO:0007669"/>
    <property type="project" value="UniProtKB-KW"/>
</dbReference>
<evidence type="ECO:0000256" key="1">
    <source>
        <dbReference type="ARBA" id="ARBA00004282"/>
    </source>
</evidence>
<keyword evidence="7 9" id="KW-0440">LIM domain</keyword>
<keyword evidence="3 9" id="KW-0479">Metal-binding</keyword>
<dbReference type="CDD" id="cd08368">
    <property type="entry name" value="LIM"/>
    <property type="match status" value="1"/>
</dbReference>
<keyword evidence="12" id="KW-1185">Reference proteome</keyword>
<feature type="domain" description="LIM zinc-binding" evidence="10">
    <location>
        <begin position="43"/>
        <end position="102"/>
    </location>
</feature>
<dbReference type="AlphaFoldDB" id="A0A7R9QDR1"/>
<evidence type="ECO:0000256" key="6">
    <source>
        <dbReference type="ARBA" id="ARBA00022949"/>
    </source>
</evidence>
<dbReference type="Gene3D" id="2.10.110.10">
    <property type="entry name" value="Cysteine Rich Protein"/>
    <property type="match status" value="8"/>
</dbReference>
<dbReference type="FunFam" id="2.10.110.10:FF:000018">
    <property type="entry name" value="Paxillin isoform 1"/>
    <property type="match status" value="3"/>
</dbReference>
<dbReference type="InterPro" id="IPR017351">
    <property type="entry name" value="PINCH-1-4-like"/>
</dbReference>
<proteinExistence type="predicted"/>
<dbReference type="FunFam" id="2.10.110.10:FF:000008">
    <property type="entry name" value="Paxillin isoform 1"/>
    <property type="match status" value="1"/>
</dbReference>
<accession>A0A7R9QDR1</accession>
<dbReference type="InterPro" id="IPR001781">
    <property type="entry name" value="Znf_LIM"/>
</dbReference>
<dbReference type="EMBL" id="OC880855">
    <property type="protein sequence ID" value="CAD7641991.1"/>
    <property type="molecule type" value="Genomic_DNA"/>
</dbReference>
<dbReference type="GO" id="GO:0031430">
    <property type="term" value="C:M band"/>
    <property type="evidence" value="ECO:0007669"/>
    <property type="project" value="UniProtKB-SubCell"/>
</dbReference>
<keyword evidence="6" id="KW-0965">Cell junction</keyword>
<dbReference type="PROSITE" id="PS00478">
    <property type="entry name" value="LIM_DOMAIN_1"/>
    <property type="match status" value="7"/>
</dbReference>
<sequence>MGKQWHPQCFQCDKCAVPLSPDNYFEKNGKPYCEADYHKLFSPKCEGCHLPIKDGNFVNALGHNWHPKCFNCAQCGKNLGPNNFYEKNGKPYCKDDYHKLFSPKCAGCYEPITDNNYIKAMGKDWHPDCFKCNTCEVPLSPNNFYEKAGKPYCERDYHKLFSPPCAGCDQPIKDLKTMVKALGKNWHPECFQCHKCHKKLSPTDFMEKSGKPYCKEDYHKLFSPKCSECNLPIEGTPLVAMGRQWHPNCFKCCQCATPLSPNNFKEKDGKPYCNKHFQEMFLPKCYGCKLPIADKVLKALGKTWHPECFACVQCHKPLGTDGYREKDGLPYCDFDYHALFSPKCAACHAPIREKCLTAMGRTWHPEHFLCQHCNKQLSDDPEGYHEHNDKSYCRPCYVELFAPYCRACNKPIVDKICVTALDAKWHPDCFVCRDCHCPLKTGNYFEFEGEPYCEDHFRCKMCPDCVKL</sequence>
<dbReference type="PANTHER" id="PTHR24210:SF0">
    <property type="entry name" value="LIM DOMAIN-CONTAINING PROTEIN"/>
    <property type="match status" value="1"/>
</dbReference>
<protein>
    <recommendedName>
        <fullName evidence="10">LIM zinc-binding domain-containing protein</fullName>
    </recommendedName>
</protein>
<evidence type="ECO:0000256" key="2">
    <source>
        <dbReference type="ARBA" id="ARBA00022490"/>
    </source>
</evidence>
<feature type="non-terminal residue" evidence="11">
    <location>
        <position position="468"/>
    </location>
</feature>
<feature type="domain" description="LIM zinc-binding" evidence="10">
    <location>
        <begin position="1"/>
        <end position="42"/>
    </location>
</feature>
<evidence type="ECO:0000256" key="3">
    <source>
        <dbReference type="ARBA" id="ARBA00022723"/>
    </source>
</evidence>
<dbReference type="PROSITE" id="PS50023">
    <property type="entry name" value="LIM_DOMAIN_2"/>
    <property type="match status" value="8"/>
</dbReference>
<feature type="domain" description="LIM zinc-binding" evidence="10">
    <location>
        <begin position="403"/>
        <end position="463"/>
    </location>
</feature>
<evidence type="ECO:0000259" key="10">
    <source>
        <dbReference type="PROSITE" id="PS50023"/>
    </source>
</evidence>
<dbReference type="OrthoDB" id="15567at2759"/>
<keyword evidence="4" id="KW-0677">Repeat</keyword>
<feature type="domain" description="LIM zinc-binding" evidence="10">
    <location>
        <begin position="225"/>
        <end position="282"/>
    </location>
</feature>
<reference evidence="11" key="1">
    <citation type="submission" date="2020-11" db="EMBL/GenBank/DDBJ databases">
        <authorList>
            <person name="Tran Van P."/>
        </authorList>
    </citation>
    <scope>NUCLEOTIDE SEQUENCE</scope>
</reference>
<dbReference type="Proteomes" id="UP000759131">
    <property type="component" value="Unassembled WGS sequence"/>
</dbReference>
<feature type="domain" description="LIM zinc-binding" evidence="10">
    <location>
        <begin position="103"/>
        <end position="163"/>
    </location>
</feature>
<dbReference type="SUPFAM" id="SSF57716">
    <property type="entry name" value="Glucocorticoid receptor-like (DNA-binding domain)"/>
    <property type="match status" value="7"/>
</dbReference>
<evidence type="ECO:0000256" key="5">
    <source>
        <dbReference type="ARBA" id="ARBA00022833"/>
    </source>
</evidence>